<evidence type="ECO:0000256" key="1">
    <source>
        <dbReference type="SAM" id="Phobius"/>
    </source>
</evidence>
<protein>
    <submittedName>
        <fullName evidence="2">Uncharacterized protein</fullName>
    </submittedName>
</protein>
<keyword evidence="1" id="KW-0812">Transmembrane</keyword>
<dbReference type="AlphaFoldDB" id="A0A3B8WNL8"/>
<feature type="transmembrane region" description="Helical" evidence="1">
    <location>
        <begin position="111"/>
        <end position="134"/>
    </location>
</feature>
<reference evidence="2 3" key="1">
    <citation type="journal article" date="2018" name="Nat. Biotechnol.">
        <title>A standardized bacterial taxonomy based on genome phylogeny substantially revises the tree of life.</title>
        <authorList>
            <person name="Parks D.H."/>
            <person name="Chuvochina M."/>
            <person name="Waite D.W."/>
            <person name="Rinke C."/>
            <person name="Skarshewski A."/>
            <person name="Chaumeil P.A."/>
            <person name="Hugenholtz P."/>
        </authorList>
    </citation>
    <scope>NUCLEOTIDE SEQUENCE [LARGE SCALE GENOMIC DNA]</scope>
    <source>
        <strain evidence="2">UBA9049</strain>
    </source>
</reference>
<comment type="caution">
    <text evidence="2">The sequence shown here is derived from an EMBL/GenBank/DDBJ whole genome shotgun (WGS) entry which is preliminary data.</text>
</comment>
<keyword evidence="1" id="KW-1133">Transmembrane helix</keyword>
<dbReference type="EMBL" id="DLYI01000313">
    <property type="protein sequence ID" value="HAC30703.1"/>
    <property type="molecule type" value="Genomic_DNA"/>
</dbReference>
<accession>A0A3B8WNL8</accession>
<evidence type="ECO:0000313" key="3">
    <source>
        <dbReference type="Proteomes" id="UP000261325"/>
    </source>
</evidence>
<evidence type="ECO:0000313" key="2">
    <source>
        <dbReference type="EMBL" id="HAC30703.1"/>
    </source>
</evidence>
<name>A0A3B8WNL8_MARNT</name>
<gene>
    <name evidence="2" type="ORF">DCF82_23295</name>
</gene>
<proteinExistence type="predicted"/>
<sequence length="136" mass="15085">MSDTDLILQALKEHREETRQDLHELRQATVKVADAAADMGKTMARSEERHAQHEDAMKRIGRHLDDHEVRIRTLEDGRVHVDECRKHAEELDNIKAQLITGKASVSASWKVLTVIGAMMLGAAALVSAAVNMGIGR</sequence>
<keyword evidence="1" id="KW-0472">Membrane</keyword>
<dbReference type="Proteomes" id="UP000261325">
    <property type="component" value="Unassembled WGS sequence"/>
</dbReference>
<organism evidence="2 3">
    <name type="scientific">Marinobacter nauticus</name>
    <name type="common">Marinobacter hydrocarbonoclasticus</name>
    <name type="synonym">Marinobacter aquaeolei</name>
    <dbReference type="NCBI Taxonomy" id="2743"/>
    <lineage>
        <taxon>Bacteria</taxon>
        <taxon>Pseudomonadati</taxon>
        <taxon>Pseudomonadota</taxon>
        <taxon>Gammaproteobacteria</taxon>
        <taxon>Pseudomonadales</taxon>
        <taxon>Marinobacteraceae</taxon>
        <taxon>Marinobacter</taxon>
    </lineage>
</organism>